<dbReference type="Proteomes" id="UP000377798">
    <property type="component" value="Unassembled WGS sequence"/>
</dbReference>
<name>A0A8H2QSC0_9FIRM</name>
<protein>
    <submittedName>
        <fullName evidence="1">Uncharacterized protein</fullName>
    </submittedName>
</protein>
<dbReference type="RefSeq" id="WP_052099321.1">
    <property type="nucleotide sequence ID" value="NZ_CAACYI010000001.1"/>
</dbReference>
<reference evidence="1 2" key="1">
    <citation type="submission" date="2019-02" db="EMBL/GenBank/DDBJ databases">
        <authorList>
            <consortium name="Pathogen Informatics"/>
        </authorList>
    </citation>
    <scope>NUCLEOTIDE SEQUENCE [LARGE SCALE GENOMIC DNA]</scope>
    <source>
        <strain evidence="1 2">3012STDY7089603</strain>
    </source>
</reference>
<accession>A0A8H2QSC0</accession>
<proteinExistence type="predicted"/>
<dbReference type="EMBL" id="CAACYI010000001">
    <property type="protein sequence ID" value="VFB15715.1"/>
    <property type="molecule type" value="Genomic_DNA"/>
</dbReference>
<evidence type="ECO:0000313" key="1">
    <source>
        <dbReference type="EMBL" id="VFB15715.1"/>
    </source>
</evidence>
<gene>
    <name evidence="1" type="ORF">NCTC13150_00217</name>
</gene>
<evidence type="ECO:0000313" key="2">
    <source>
        <dbReference type="Proteomes" id="UP000377798"/>
    </source>
</evidence>
<organism evidence="1 2">
    <name type="scientific">Urinicoccus massiliensis</name>
    <dbReference type="NCBI Taxonomy" id="1723382"/>
    <lineage>
        <taxon>Bacteria</taxon>
        <taxon>Bacillati</taxon>
        <taxon>Bacillota</taxon>
        <taxon>Tissierellia</taxon>
        <taxon>Tissierellales</taxon>
        <taxon>Peptoniphilaceae</taxon>
        <taxon>Urinicoccus</taxon>
    </lineage>
</organism>
<sequence length="141" mass="14541">MKKTVAVLGILSLALIGGNAIYGTEKDPVVTVSYLNEKLAQLKNTGGAGMASTGSEMKLVELKAGDRIIAAAGSELILRSGEATAIATDLGGLSDLTKGKDIKHAGEVQRDHLLLIPRSDGRGLLAKTGALVLVRGSYSVK</sequence>
<keyword evidence="2" id="KW-1185">Reference proteome</keyword>
<dbReference type="AlphaFoldDB" id="A0A8H2QSC0"/>
<comment type="caution">
    <text evidence="1">The sequence shown here is derived from an EMBL/GenBank/DDBJ whole genome shotgun (WGS) entry which is preliminary data.</text>
</comment>